<organism evidence="3 4">
    <name type="scientific">Moraxella nonliquefaciens</name>
    <dbReference type="NCBI Taxonomy" id="478"/>
    <lineage>
        <taxon>Bacteria</taxon>
        <taxon>Pseudomonadati</taxon>
        <taxon>Pseudomonadota</taxon>
        <taxon>Gammaproteobacteria</taxon>
        <taxon>Moraxellales</taxon>
        <taxon>Moraxellaceae</taxon>
        <taxon>Moraxella</taxon>
    </lineage>
</organism>
<feature type="region of interest" description="Disordered" evidence="1">
    <location>
        <begin position="24"/>
        <end position="66"/>
    </location>
</feature>
<feature type="signal peptide" evidence="2">
    <location>
        <begin position="1"/>
        <end position="24"/>
    </location>
</feature>
<evidence type="ECO:0000256" key="1">
    <source>
        <dbReference type="SAM" id="MobiDB-lite"/>
    </source>
</evidence>
<feature type="chain" id="PRO_5008611747" description="PBCV-specific basic adaptor domain-containing protein" evidence="2">
    <location>
        <begin position="25"/>
        <end position="91"/>
    </location>
</feature>
<reference evidence="3 4" key="1">
    <citation type="submission" date="2016-06" db="EMBL/GenBank/DDBJ databases">
        <title>Draft genome of Moraxella nonliquefaciens CCUG 60284.</title>
        <authorList>
            <person name="Salva-Serra F."/>
            <person name="Engstrom-Jakobsson H."/>
            <person name="Thorell K."/>
            <person name="Gonzales-Siles L."/>
            <person name="Karlsson R."/>
            <person name="Boulund F."/>
            <person name="Engstrand L."/>
            <person name="Kristiansson E."/>
            <person name="Moore E."/>
        </authorList>
    </citation>
    <scope>NUCLEOTIDE SEQUENCE [LARGE SCALE GENOMIC DNA]</scope>
    <source>
        <strain evidence="3 4">CCUG 60284</strain>
    </source>
</reference>
<sequence>MKATKAFIAILISLSLMSATPALAKGGRGGGKATKSTTSYNTDGGSSGVRTGGKRGNQPCSGKRGGVKSCTTDGKFMCNDGTISRSKKVCQ</sequence>
<dbReference type="RefSeq" id="WP_066890596.1">
    <property type="nucleotide sequence ID" value="NZ_LZDN01000001.1"/>
</dbReference>
<dbReference type="AlphaFoldDB" id="A0A1B8PMA4"/>
<protein>
    <recommendedName>
        <fullName evidence="5">PBCV-specific basic adaptor domain-containing protein</fullName>
    </recommendedName>
</protein>
<evidence type="ECO:0000313" key="3">
    <source>
        <dbReference type="EMBL" id="OBX52179.1"/>
    </source>
</evidence>
<comment type="caution">
    <text evidence="3">The sequence shown here is derived from an EMBL/GenBank/DDBJ whole genome shotgun (WGS) entry which is preliminary data.</text>
</comment>
<accession>A0A1B8PMA4</accession>
<keyword evidence="2" id="KW-0732">Signal</keyword>
<evidence type="ECO:0008006" key="5">
    <source>
        <dbReference type="Google" id="ProtNLM"/>
    </source>
</evidence>
<feature type="compositionally biased region" description="Gly residues" evidence="1">
    <location>
        <begin position="45"/>
        <end position="55"/>
    </location>
</feature>
<gene>
    <name evidence="3" type="ORF">A9Z60_00350</name>
</gene>
<proteinExistence type="predicted"/>
<name>A0A1B8PMA4_MORNO</name>
<dbReference type="EMBL" id="LZDN01000001">
    <property type="protein sequence ID" value="OBX52179.1"/>
    <property type="molecule type" value="Genomic_DNA"/>
</dbReference>
<dbReference type="Proteomes" id="UP000092671">
    <property type="component" value="Unassembled WGS sequence"/>
</dbReference>
<dbReference type="OrthoDB" id="7027094at2"/>
<evidence type="ECO:0000256" key="2">
    <source>
        <dbReference type="SAM" id="SignalP"/>
    </source>
</evidence>
<evidence type="ECO:0000313" key="4">
    <source>
        <dbReference type="Proteomes" id="UP000092671"/>
    </source>
</evidence>